<evidence type="ECO:0000256" key="1">
    <source>
        <dbReference type="ARBA" id="ARBA00022737"/>
    </source>
</evidence>
<evidence type="ECO:0000313" key="6">
    <source>
        <dbReference type="EMBL" id="SUA35784.1"/>
    </source>
</evidence>
<dbReference type="SUPFAM" id="SSF69304">
    <property type="entry name" value="Tricorn protease N-terminal domain"/>
    <property type="match status" value="1"/>
</dbReference>
<dbReference type="PRINTS" id="PR00394">
    <property type="entry name" value="RHSPROTEIN"/>
</dbReference>
<dbReference type="InterPro" id="IPR022385">
    <property type="entry name" value="Rhs_assc_core"/>
</dbReference>
<reference evidence="6 7" key="1">
    <citation type="submission" date="2018-06" db="EMBL/GenBank/DDBJ databases">
        <authorList>
            <consortium name="Pathogen Informatics"/>
            <person name="Doyle S."/>
        </authorList>
    </citation>
    <scope>NUCLEOTIDE SEQUENCE [LARGE SCALE GENOMIC DNA]</scope>
    <source>
        <strain evidence="6 7">NCTC12229</strain>
    </source>
</reference>
<dbReference type="Pfam" id="PF05593">
    <property type="entry name" value="RHS_repeat"/>
    <property type="match status" value="4"/>
</dbReference>
<dbReference type="InterPro" id="IPR006530">
    <property type="entry name" value="YD"/>
</dbReference>
<organism evidence="6 7">
    <name type="scientific">Neisseria zoodegmatis</name>
    <dbReference type="NCBI Taxonomy" id="326523"/>
    <lineage>
        <taxon>Bacteria</taxon>
        <taxon>Pseudomonadati</taxon>
        <taxon>Pseudomonadota</taxon>
        <taxon>Betaproteobacteria</taxon>
        <taxon>Neisseriales</taxon>
        <taxon>Neisseriaceae</taxon>
        <taxon>Neisseria</taxon>
    </lineage>
</organism>
<evidence type="ECO:0000256" key="2">
    <source>
        <dbReference type="SAM" id="MobiDB-lite"/>
    </source>
</evidence>
<dbReference type="PANTHER" id="PTHR32305:SF15">
    <property type="entry name" value="PROTEIN RHSA-RELATED"/>
    <property type="match status" value="1"/>
</dbReference>
<evidence type="ECO:0000313" key="7">
    <source>
        <dbReference type="Proteomes" id="UP000254055"/>
    </source>
</evidence>
<sequence>MAPQTTPYKKVAVGPKNTFTKDAQRGASKFDRWLRNISDGYVTLDRLAMAAGAIPVIGNAMAVVDTMLAVKDMASKKNTDMFDWMNLAINVIGIIPGTGNAARTTLRPTLLLVREQALRHKGLLTEAAVTAIANHILAGHKGDVEKYVAAIQRQMNGMLKEVSRHAQRTLSSSADALTKIASGKVFDTRALHRKSSEAYNKGTVWTEQGRNLYRVAAGYKTEAVAKDVANAAVAKLVPPQIKTKLSVIAAQLHGYRNTVDARIMGLAGGLLKLLNLLLSAFKKRKNISRPAAIPGKSQKTNQNARLDASTQQSKSKNKPSDCKSCGTGASRKSIDFATGQETFTHIDFSLPGIMPISWARTYCSGLITYERGELGARWITPYTARIGIRKRELLYHTSDGRAVPFPLLEPGRAYHHPIEDFTLMRVSEDMLTLNVGKDLLEIYERYGDVFRLLSIKDRNGNALGFHYSGHLLVGINDTNNHLVVIHYNEQNKISRIELAGDNARLLATYEYDHFGNLIKATDEAGDVYEYAYQDHLITRYTDRTGRGINLEWQGRRHWAKCIREYADDGSGELKLQWDENIRETIVTDAYGYKTSYLYDAENYTYRIIYPNHTEEWFFRDERKNITTHIHPDGSEDNYTYDDKDNLLEHIRADGSVVSFEYDADNNLTAITDPYNQRWLLEYDSNGNMVRETDPEFNETRYVYDERGLPVRITDAKGGVKTLSWTADGQISSHTDCSGYTSHWAYDDRGRLTSQTDAEGHTTRYTYDLRGQLQTLIQADGTQEHYQYDPEGRLLEYTDPLAQSTRYTYDRAGRVFIRTDAADNRVQYRYDLNSRLTGLVDANGAVYGFRYNSVGALLEETGFDGKTTSYHYTEGSGVLREIHEADTITAINYDAAGRIESRSILINNTEGEAREADKENYSYDAAGRLVEARNNHSHYQYFYDTLGNLVKEYQHYRLGNSRRSYVWRHNYDELGNRIETIRPDGQRIGMMRYGSGHLHGLTLNQREITAYQRDRLHRETERTLGNKTAQHTRYDPLGRILQQSSSGSIRNYRYDKAGQLIDIQTPKGSIQYHYDPVGRLIAAVTPRNQETFAFDPAGNRLDTHRPADKAAEYPVLNKVWGNLLKEYAGTHYQYDVRGNLIEKTNNGNTSRYTWNGYNQLIKLENQTGITEYRYDALGRRIAKTHNGNTTIYLWQEDTLAVETNEDISIHYIFEPDTFEPVAQFQTASVSGIPSPSRVVLPYSYDPEADPLLKEPKQPDTQPDLIYYHLDHLGTPVAATDEKGKTVWEATYKAWGEIEHENISDGLSINIPFRFQGQYYDKESGLHYNRFRYYDPGVGRFISQDPIGLLGGINLFEYAPNTTEWVDPLGLHKKKSCCNDPCSGKNPSATAKSWQGQAPYTGIDSYKNVVVKAGTVLYTLHPHGNTPGNYFVTSKDVLAARTAREYNDSVQVAHKGNTKGARDMRTTLHGFIVTKDTCMAKGIARANPHLGRGGATQYFIENRDKVNLKTTNKLIKYGK</sequence>
<dbReference type="InterPro" id="IPR031325">
    <property type="entry name" value="RHS_repeat"/>
</dbReference>
<dbReference type="RefSeq" id="WP_115133191.1">
    <property type="nucleotide sequence ID" value="NZ_UGRS01000001.1"/>
</dbReference>
<dbReference type="Proteomes" id="UP000254055">
    <property type="component" value="Unassembled WGS sequence"/>
</dbReference>
<accession>A0A378WGX3</accession>
<evidence type="ECO:0000259" key="4">
    <source>
        <dbReference type="Pfam" id="PF20148"/>
    </source>
</evidence>
<dbReference type="NCBIfam" id="TIGR01643">
    <property type="entry name" value="YD_repeat_2x"/>
    <property type="match status" value="7"/>
</dbReference>
<feature type="domain" description="Teneurin-like YD-shell" evidence="5">
    <location>
        <begin position="1068"/>
        <end position="1188"/>
    </location>
</feature>
<dbReference type="CDD" id="cd20743">
    <property type="entry name" value="FIX_RhsA-like"/>
    <property type="match status" value="1"/>
</dbReference>
<dbReference type="Pfam" id="PF25023">
    <property type="entry name" value="TEN_YD-shell"/>
    <property type="match status" value="1"/>
</dbReference>
<feature type="domain" description="DUF6531" evidence="4">
    <location>
        <begin position="333"/>
        <end position="405"/>
    </location>
</feature>
<dbReference type="InterPro" id="IPR001826">
    <property type="entry name" value="RHS"/>
</dbReference>
<dbReference type="OrthoDB" id="8606470at2"/>
<feature type="compositionally biased region" description="Polar residues" evidence="2">
    <location>
        <begin position="297"/>
        <end position="314"/>
    </location>
</feature>
<dbReference type="InterPro" id="IPR045351">
    <property type="entry name" value="DUF6531"/>
</dbReference>
<proteinExistence type="predicted"/>
<gene>
    <name evidence="6" type="primary">wapA_5</name>
    <name evidence="6" type="ORF">NCTC12229_00190</name>
</gene>
<dbReference type="Pfam" id="PF20148">
    <property type="entry name" value="DUF6531"/>
    <property type="match status" value="1"/>
</dbReference>
<dbReference type="EMBL" id="UGRS01000001">
    <property type="protein sequence ID" value="SUA35784.1"/>
    <property type="molecule type" value="Genomic_DNA"/>
</dbReference>
<dbReference type="Gene3D" id="2.180.10.10">
    <property type="entry name" value="RHS repeat-associated core"/>
    <property type="match status" value="3"/>
</dbReference>
<keyword evidence="1" id="KW-0677">Repeat</keyword>
<dbReference type="InterPro" id="IPR050708">
    <property type="entry name" value="T6SS_VgrG/RHS"/>
</dbReference>
<feature type="domain" description="RHS protein conserved region" evidence="3">
    <location>
        <begin position="1265"/>
        <end position="1299"/>
    </location>
</feature>
<dbReference type="Pfam" id="PF03527">
    <property type="entry name" value="RHS"/>
    <property type="match status" value="1"/>
</dbReference>
<feature type="region of interest" description="Disordered" evidence="2">
    <location>
        <begin position="289"/>
        <end position="328"/>
    </location>
</feature>
<evidence type="ECO:0000259" key="3">
    <source>
        <dbReference type="Pfam" id="PF03527"/>
    </source>
</evidence>
<name>A0A378WGX3_9NEIS</name>
<evidence type="ECO:0000259" key="5">
    <source>
        <dbReference type="Pfam" id="PF25023"/>
    </source>
</evidence>
<dbReference type="InterPro" id="IPR056823">
    <property type="entry name" value="TEN-like_YD-shell"/>
</dbReference>
<dbReference type="PANTHER" id="PTHR32305">
    <property type="match status" value="1"/>
</dbReference>
<dbReference type="NCBIfam" id="TIGR03696">
    <property type="entry name" value="Rhs_assc_core"/>
    <property type="match status" value="1"/>
</dbReference>
<protein>
    <submittedName>
        <fullName evidence="6">Cell wall-associated polypeptide CWBP200</fullName>
    </submittedName>
</protein>